<dbReference type="InterPro" id="IPR003599">
    <property type="entry name" value="Ig_sub"/>
</dbReference>
<evidence type="ECO:0000256" key="6">
    <source>
        <dbReference type="ARBA" id="ARBA00023157"/>
    </source>
</evidence>
<keyword evidence="3" id="KW-0732">Signal</keyword>
<evidence type="ECO:0000313" key="10">
    <source>
        <dbReference type="Proteomes" id="UP000261420"/>
    </source>
</evidence>
<dbReference type="GO" id="GO:0005886">
    <property type="term" value="C:plasma membrane"/>
    <property type="evidence" value="ECO:0007669"/>
    <property type="project" value="UniProtKB-SubCell"/>
</dbReference>
<keyword evidence="6" id="KW-1015">Disulfide bond</keyword>
<protein>
    <recommendedName>
        <fullName evidence="8">Ig-like domain-containing protein</fullName>
    </recommendedName>
</protein>
<comment type="subcellular location">
    <subcellularLocation>
        <location evidence="1">Cell membrane</location>
    </subcellularLocation>
</comment>
<evidence type="ECO:0000256" key="4">
    <source>
        <dbReference type="ARBA" id="ARBA00022859"/>
    </source>
</evidence>
<dbReference type="PANTHER" id="PTHR19433">
    <property type="entry name" value="T-CELL RECEPTOR ALPHA CHAIN V REGION-RELATED"/>
    <property type="match status" value="1"/>
</dbReference>
<dbReference type="SMART" id="SM00409">
    <property type="entry name" value="IG"/>
    <property type="match status" value="2"/>
</dbReference>
<keyword evidence="10" id="KW-1185">Reference proteome</keyword>
<evidence type="ECO:0000256" key="7">
    <source>
        <dbReference type="ARBA" id="ARBA00023180"/>
    </source>
</evidence>
<dbReference type="GO" id="GO:0002376">
    <property type="term" value="P:immune system process"/>
    <property type="evidence" value="ECO:0007669"/>
    <property type="project" value="UniProtKB-KW"/>
</dbReference>
<dbReference type="Proteomes" id="UP000261420">
    <property type="component" value="Unplaced"/>
</dbReference>
<dbReference type="InterPro" id="IPR013783">
    <property type="entry name" value="Ig-like_fold"/>
</dbReference>
<feature type="domain" description="Ig-like" evidence="8">
    <location>
        <begin position="134"/>
        <end position="226"/>
    </location>
</feature>
<dbReference type="InterPro" id="IPR007110">
    <property type="entry name" value="Ig-like_dom"/>
</dbReference>
<dbReference type="Pfam" id="PF07686">
    <property type="entry name" value="V-set"/>
    <property type="match status" value="1"/>
</dbReference>
<dbReference type="Gene3D" id="2.60.40.10">
    <property type="entry name" value="Immunoglobulins"/>
    <property type="match status" value="2"/>
</dbReference>
<sequence>KDGSEVKREQGRCCPVQCFKILIYTLNVGGCTDKQIFETKTVCVGDNVTLTCARKGSGSLFWIRIVSGNFPQVLGKTYSLESVDPRFRVTEELGTFVLSIKKAKLSDATVYFCMKIHQQNFIFLKGTDLRVEEPDVTAVPTPDPVHTEASVSLQCSTLSETKLCPEEKCVCCFGAGAESHPSFNYTQGNSVCGYDKNPEGLSTKKCLCTFLKNVTSSDAGTYHCAVFMCGKILFGNGTKLDFEGPLFHFKCIYHKSSHKMCHIFCQRDEDAWVYSAVVYTMMEGGSGGMRDAKAAERKGIYDAVKAFGLDQPFSQFQQKK</sequence>
<accession>A0A3B4TD58</accession>
<evidence type="ECO:0000256" key="2">
    <source>
        <dbReference type="ARBA" id="ARBA00022475"/>
    </source>
</evidence>
<reference evidence="9" key="1">
    <citation type="submission" date="2025-08" db="UniProtKB">
        <authorList>
            <consortium name="Ensembl"/>
        </authorList>
    </citation>
    <scope>IDENTIFICATION</scope>
</reference>
<name>A0A3B4TD58_SERDU</name>
<keyword evidence="7" id="KW-0325">Glycoprotein</keyword>
<keyword evidence="5" id="KW-0472">Membrane</keyword>
<evidence type="ECO:0000313" key="9">
    <source>
        <dbReference type="Ensembl" id="ENSSDUP00000003887.1"/>
    </source>
</evidence>
<dbReference type="PROSITE" id="PS50835">
    <property type="entry name" value="IG_LIKE"/>
    <property type="match status" value="1"/>
</dbReference>
<reference evidence="9" key="2">
    <citation type="submission" date="2025-09" db="UniProtKB">
        <authorList>
            <consortium name="Ensembl"/>
        </authorList>
    </citation>
    <scope>IDENTIFICATION</scope>
</reference>
<evidence type="ECO:0000259" key="8">
    <source>
        <dbReference type="PROSITE" id="PS50835"/>
    </source>
</evidence>
<dbReference type="InterPro" id="IPR052051">
    <property type="entry name" value="TCR_complex_component"/>
</dbReference>
<dbReference type="AlphaFoldDB" id="A0A3B4TD58"/>
<proteinExistence type="predicted"/>
<evidence type="ECO:0000256" key="1">
    <source>
        <dbReference type="ARBA" id="ARBA00004236"/>
    </source>
</evidence>
<dbReference type="GO" id="GO:0009617">
    <property type="term" value="P:response to bacterium"/>
    <property type="evidence" value="ECO:0007669"/>
    <property type="project" value="TreeGrafter"/>
</dbReference>
<dbReference type="Ensembl" id="ENSSDUT00000003970.1">
    <property type="protein sequence ID" value="ENSSDUP00000003887.1"/>
    <property type="gene ID" value="ENSSDUG00000002917.1"/>
</dbReference>
<dbReference type="PANTHER" id="PTHR19433:SF133">
    <property type="entry name" value="IMMUNE-TYPE RECEPTOR 5 PRECURSOR-RELATED"/>
    <property type="match status" value="1"/>
</dbReference>
<dbReference type="GeneTree" id="ENSGT00950000182968"/>
<dbReference type="InterPro" id="IPR013106">
    <property type="entry name" value="Ig_V-set"/>
</dbReference>
<evidence type="ECO:0000256" key="5">
    <source>
        <dbReference type="ARBA" id="ARBA00023136"/>
    </source>
</evidence>
<organism evidence="9 10">
    <name type="scientific">Seriola dumerili</name>
    <name type="common">Greater amberjack</name>
    <name type="synonym">Caranx dumerili</name>
    <dbReference type="NCBI Taxonomy" id="41447"/>
    <lineage>
        <taxon>Eukaryota</taxon>
        <taxon>Metazoa</taxon>
        <taxon>Chordata</taxon>
        <taxon>Craniata</taxon>
        <taxon>Vertebrata</taxon>
        <taxon>Euteleostomi</taxon>
        <taxon>Actinopterygii</taxon>
        <taxon>Neopterygii</taxon>
        <taxon>Teleostei</taxon>
        <taxon>Neoteleostei</taxon>
        <taxon>Acanthomorphata</taxon>
        <taxon>Carangaria</taxon>
        <taxon>Carangiformes</taxon>
        <taxon>Carangidae</taxon>
        <taxon>Seriola</taxon>
    </lineage>
</organism>
<evidence type="ECO:0000256" key="3">
    <source>
        <dbReference type="ARBA" id="ARBA00022729"/>
    </source>
</evidence>
<dbReference type="InterPro" id="IPR036179">
    <property type="entry name" value="Ig-like_dom_sf"/>
</dbReference>
<keyword evidence="4" id="KW-0391">Immunity</keyword>
<dbReference type="SUPFAM" id="SSF48726">
    <property type="entry name" value="Immunoglobulin"/>
    <property type="match status" value="2"/>
</dbReference>
<keyword evidence="2" id="KW-1003">Cell membrane</keyword>